<feature type="region of interest" description="Disordered" evidence="1">
    <location>
        <begin position="26"/>
        <end position="107"/>
    </location>
</feature>
<sequence>MAGPHRVPGGTAKSSSVQAVNCFQCRSQKKAQDSSKRRERAGKKTRDLLESWGRAGRKMRDLKRRPQKSRPRDNPRTEEDGFAGRPEEPTEEESVPDRPATFLEKHG</sequence>
<gene>
    <name evidence="2" type="ORF">NDU88_006138</name>
</gene>
<feature type="compositionally biased region" description="Basic residues" evidence="1">
    <location>
        <begin position="55"/>
        <end position="69"/>
    </location>
</feature>
<comment type="caution">
    <text evidence="2">The sequence shown here is derived from an EMBL/GenBank/DDBJ whole genome shotgun (WGS) entry which is preliminary data.</text>
</comment>
<evidence type="ECO:0000313" key="2">
    <source>
        <dbReference type="EMBL" id="KAJ1139773.1"/>
    </source>
</evidence>
<name>A0AAV7QMR4_PLEWA</name>
<organism evidence="2 3">
    <name type="scientific">Pleurodeles waltl</name>
    <name type="common">Iberian ribbed newt</name>
    <dbReference type="NCBI Taxonomy" id="8319"/>
    <lineage>
        <taxon>Eukaryota</taxon>
        <taxon>Metazoa</taxon>
        <taxon>Chordata</taxon>
        <taxon>Craniata</taxon>
        <taxon>Vertebrata</taxon>
        <taxon>Euteleostomi</taxon>
        <taxon>Amphibia</taxon>
        <taxon>Batrachia</taxon>
        <taxon>Caudata</taxon>
        <taxon>Salamandroidea</taxon>
        <taxon>Salamandridae</taxon>
        <taxon>Pleurodelinae</taxon>
        <taxon>Pleurodeles</taxon>
    </lineage>
</organism>
<dbReference type="EMBL" id="JANPWB010000010">
    <property type="protein sequence ID" value="KAJ1139773.1"/>
    <property type="molecule type" value="Genomic_DNA"/>
</dbReference>
<reference evidence="2" key="1">
    <citation type="journal article" date="2022" name="bioRxiv">
        <title>Sequencing and chromosome-scale assembly of the giantPleurodeles waltlgenome.</title>
        <authorList>
            <person name="Brown T."/>
            <person name="Elewa A."/>
            <person name="Iarovenko S."/>
            <person name="Subramanian E."/>
            <person name="Araus A.J."/>
            <person name="Petzold A."/>
            <person name="Susuki M."/>
            <person name="Suzuki K.-i.T."/>
            <person name="Hayashi T."/>
            <person name="Toyoda A."/>
            <person name="Oliveira C."/>
            <person name="Osipova E."/>
            <person name="Leigh N.D."/>
            <person name="Simon A."/>
            <person name="Yun M.H."/>
        </authorList>
    </citation>
    <scope>NUCLEOTIDE SEQUENCE</scope>
    <source>
        <strain evidence="2">20211129_DDA</strain>
        <tissue evidence="2">Liver</tissue>
    </source>
</reference>
<dbReference type="Proteomes" id="UP001066276">
    <property type="component" value="Chromosome 6"/>
</dbReference>
<evidence type="ECO:0000313" key="3">
    <source>
        <dbReference type="Proteomes" id="UP001066276"/>
    </source>
</evidence>
<dbReference type="AlphaFoldDB" id="A0AAV7QMR4"/>
<proteinExistence type="predicted"/>
<feature type="compositionally biased region" description="Basic and acidic residues" evidence="1">
    <location>
        <begin position="30"/>
        <end position="49"/>
    </location>
</feature>
<accession>A0AAV7QMR4</accession>
<keyword evidence="3" id="KW-1185">Reference proteome</keyword>
<evidence type="ECO:0000256" key="1">
    <source>
        <dbReference type="SAM" id="MobiDB-lite"/>
    </source>
</evidence>
<protein>
    <submittedName>
        <fullName evidence="2">Uncharacterized protein</fullName>
    </submittedName>
</protein>
<feature type="compositionally biased region" description="Basic and acidic residues" evidence="1">
    <location>
        <begin position="70"/>
        <end position="79"/>
    </location>
</feature>